<dbReference type="Proteomes" id="UP000254808">
    <property type="component" value="Chromosome"/>
</dbReference>
<name>A0A345UQ15_9BACT</name>
<protein>
    <submittedName>
        <fullName evidence="1">Uncharacterized protein</fullName>
    </submittedName>
</protein>
<evidence type="ECO:0000313" key="1">
    <source>
        <dbReference type="EMBL" id="AXJ02567.1"/>
    </source>
</evidence>
<dbReference type="OrthoDB" id="1525017at2"/>
<proteinExistence type="predicted"/>
<sequence>MDSVRKFLIYGPADTLNLFAEHLSEKTKPQYAFNHHVTETGDSICVFIYEEHRKLINSSTTVTVLIRKLSDKIEIDFVVTGGRMGFRGSAASSDNIEPLVQDVVYGLIVEFSVRFGLTIQETKPAEENDANA</sequence>
<gene>
    <name evidence="1" type="ORF">CYPRO_3335</name>
</gene>
<organism evidence="1 2">
    <name type="scientific">Cyclonatronum proteinivorum</name>
    <dbReference type="NCBI Taxonomy" id="1457365"/>
    <lineage>
        <taxon>Bacteria</taxon>
        <taxon>Pseudomonadati</taxon>
        <taxon>Balneolota</taxon>
        <taxon>Balneolia</taxon>
        <taxon>Balneolales</taxon>
        <taxon>Cyclonatronaceae</taxon>
        <taxon>Cyclonatronum</taxon>
    </lineage>
</organism>
<evidence type="ECO:0000313" key="2">
    <source>
        <dbReference type="Proteomes" id="UP000254808"/>
    </source>
</evidence>
<dbReference type="KEGG" id="cprv:CYPRO_3335"/>
<dbReference type="AlphaFoldDB" id="A0A345UQ15"/>
<accession>A0A345UQ15</accession>
<reference evidence="1 2" key="1">
    <citation type="submission" date="2018-03" db="EMBL/GenBank/DDBJ databases">
        <title>Phenotypic and genomic properties of Cyclonatronum proteinivorum gen. nov., sp. nov., a haloalkaliphilic bacteroidete from soda lakes possessing Na+-translocating rhodopsin.</title>
        <authorList>
            <person name="Toshchakov S.V."/>
            <person name="Korzhenkov A."/>
            <person name="Samarov N.I."/>
            <person name="Kublanov I.V."/>
            <person name="Muntyan M.S."/>
            <person name="Sorokin D.Y."/>
        </authorList>
    </citation>
    <scope>NUCLEOTIDE SEQUENCE [LARGE SCALE GENOMIC DNA]</scope>
    <source>
        <strain evidence="1 2">Omega</strain>
    </source>
</reference>
<keyword evidence="2" id="KW-1185">Reference proteome</keyword>
<dbReference type="RefSeq" id="WP_114985639.1">
    <property type="nucleotide sequence ID" value="NZ_CP027806.1"/>
</dbReference>
<dbReference type="EMBL" id="CP027806">
    <property type="protein sequence ID" value="AXJ02567.1"/>
    <property type="molecule type" value="Genomic_DNA"/>
</dbReference>